<name>A0A7Y0HYU1_9BIFI</name>
<dbReference type="AlphaFoldDB" id="A0A7Y0HYU1"/>
<evidence type="ECO:0000313" key="2">
    <source>
        <dbReference type="EMBL" id="NMN00099.1"/>
    </source>
</evidence>
<dbReference type="EMBL" id="JAAIIH010000002">
    <property type="protein sequence ID" value="NMN00099.1"/>
    <property type="molecule type" value="Genomic_DNA"/>
</dbReference>
<keyword evidence="2" id="KW-0808">Transferase</keyword>
<dbReference type="CDD" id="cd00761">
    <property type="entry name" value="Glyco_tranf_GTA_type"/>
    <property type="match status" value="1"/>
</dbReference>
<dbReference type="InterPro" id="IPR029044">
    <property type="entry name" value="Nucleotide-diphossugar_trans"/>
</dbReference>
<feature type="domain" description="Glycosyltransferase 2-like" evidence="1">
    <location>
        <begin position="19"/>
        <end position="176"/>
    </location>
</feature>
<reference evidence="2 3" key="1">
    <citation type="submission" date="2020-02" db="EMBL/GenBank/DDBJ databases">
        <title>Characterization of phylogenetic diversity of novel bifidobacterial species isolated in Czech ZOOs.</title>
        <authorList>
            <person name="Lugli G.A."/>
            <person name="Vera N.B."/>
            <person name="Ventura M."/>
        </authorList>
    </citation>
    <scope>NUCLEOTIDE SEQUENCE [LARGE SCALE GENOMIC DNA]</scope>
    <source>
        <strain evidence="2 3">DSM 109958</strain>
    </source>
</reference>
<dbReference type="InterPro" id="IPR001173">
    <property type="entry name" value="Glyco_trans_2-like"/>
</dbReference>
<evidence type="ECO:0000259" key="1">
    <source>
        <dbReference type="Pfam" id="PF00535"/>
    </source>
</evidence>
<accession>A0A7Y0HYU1</accession>
<keyword evidence="3" id="KW-1185">Reference proteome</keyword>
<organism evidence="2 3">
    <name type="scientific">Bifidobacterium moraviense</name>
    <dbReference type="NCBI Taxonomy" id="2675323"/>
    <lineage>
        <taxon>Bacteria</taxon>
        <taxon>Bacillati</taxon>
        <taxon>Actinomycetota</taxon>
        <taxon>Actinomycetes</taxon>
        <taxon>Bifidobacteriales</taxon>
        <taxon>Bifidobacteriaceae</taxon>
        <taxon>Bifidobacterium</taxon>
    </lineage>
</organism>
<evidence type="ECO:0000313" key="3">
    <source>
        <dbReference type="Proteomes" id="UP000588277"/>
    </source>
</evidence>
<dbReference type="Pfam" id="PF00535">
    <property type="entry name" value="Glycos_transf_2"/>
    <property type="match status" value="1"/>
</dbReference>
<proteinExistence type="predicted"/>
<sequence length="307" mass="35230">MRRVRSPPFAIVGGMLKVSIIIPAWNEEERIDDCLTCAARQTVMPHEIIVVDNKSTDRTVEIVERFAAAHPEAPVRLIHQDAEQGLIPTRNAGLNAATGDVLGRVDADCMLKPDWVEVVTAIFTEDPKAMGASGPVVYYDMPLKKTGLRGDNRTRRLIYRADGNRTMLFGSNMALRATAWRAIAGEVCRDYEDVMHEDVDISLHMLGKGFKTVYSPRMIVGMSARRMASGFVSFKHYTDRFRNTFDAHPRHTRFFRPEYLLRMMWPFIHFLYPLYQRRMEREHIDCAAMVWRDEQNRILKGTSALTH</sequence>
<comment type="caution">
    <text evidence="2">The sequence shown here is derived from an EMBL/GenBank/DDBJ whole genome shotgun (WGS) entry which is preliminary data.</text>
</comment>
<gene>
    <name evidence="2" type="ORF">G1C96_0676</name>
</gene>
<dbReference type="InterPro" id="IPR050834">
    <property type="entry name" value="Glycosyltransf_2"/>
</dbReference>
<dbReference type="PANTHER" id="PTHR43685">
    <property type="entry name" value="GLYCOSYLTRANSFERASE"/>
    <property type="match status" value="1"/>
</dbReference>
<dbReference type="PANTHER" id="PTHR43685:SF14">
    <property type="entry name" value="GLYCOSYLTRANSFERASE 2-LIKE DOMAIN-CONTAINING PROTEIN"/>
    <property type="match status" value="1"/>
</dbReference>
<dbReference type="GO" id="GO:0016740">
    <property type="term" value="F:transferase activity"/>
    <property type="evidence" value="ECO:0007669"/>
    <property type="project" value="UniProtKB-KW"/>
</dbReference>
<dbReference type="Gene3D" id="3.90.550.10">
    <property type="entry name" value="Spore Coat Polysaccharide Biosynthesis Protein SpsA, Chain A"/>
    <property type="match status" value="1"/>
</dbReference>
<dbReference type="SUPFAM" id="SSF53448">
    <property type="entry name" value="Nucleotide-diphospho-sugar transferases"/>
    <property type="match status" value="1"/>
</dbReference>
<protein>
    <submittedName>
        <fullName evidence="2">Glycosyl transferase</fullName>
    </submittedName>
</protein>
<dbReference type="Proteomes" id="UP000588277">
    <property type="component" value="Unassembled WGS sequence"/>
</dbReference>